<dbReference type="AlphaFoldDB" id="A0A0B3RYA2"/>
<dbReference type="Pfam" id="PF13468">
    <property type="entry name" value="Glyoxalase_3"/>
    <property type="match status" value="1"/>
</dbReference>
<dbReference type="GO" id="GO:0016301">
    <property type="term" value="F:kinase activity"/>
    <property type="evidence" value="ECO:0007669"/>
    <property type="project" value="UniProtKB-KW"/>
</dbReference>
<comment type="caution">
    <text evidence="2">The sequence shown here is derived from an EMBL/GenBank/DDBJ whole genome shotgun (WGS) entry which is preliminary data.</text>
</comment>
<gene>
    <name evidence="2" type="ORF">OA50_03624</name>
</gene>
<keyword evidence="2" id="KW-0808">Transferase</keyword>
<dbReference type="EMBL" id="JSUQ01000015">
    <property type="protein sequence ID" value="KHQ51723.1"/>
    <property type="molecule type" value="Genomic_DNA"/>
</dbReference>
<keyword evidence="3" id="KW-1185">Reference proteome</keyword>
<accession>A0A0B3RYA2</accession>
<protein>
    <submittedName>
        <fullName evidence="2">Polyphosphate kinase</fullName>
    </submittedName>
</protein>
<dbReference type="STRING" id="561184.SAMN05216376_104204"/>
<organism evidence="2 3">
    <name type="scientific">Mameliella alba</name>
    <dbReference type="NCBI Taxonomy" id="561184"/>
    <lineage>
        <taxon>Bacteria</taxon>
        <taxon>Pseudomonadati</taxon>
        <taxon>Pseudomonadota</taxon>
        <taxon>Alphaproteobacteria</taxon>
        <taxon>Rhodobacterales</taxon>
        <taxon>Roseobacteraceae</taxon>
        <taxon>Mameliella</taxon>
    </lineage>
</organism>
<dbReference type="RefSeq" id="WP_043144282.1">
    <property type="nucleotide sequence ID" value="NZ_JSUQ01000015.1"/>
</dbReference>
<dbReference type="OrthoDB" id="8451710at2"/>
<dbReference type="InterPro" id="IPR025870">
    <property type="entry name" value="Glyoxalase-like_dom"/>
</dbReference>
<dbReference type="PATRIC" id="fig|1515334.3.peg.3643"/>
<proteinExistence type="predicted"/>
<evidence type="ECO:0000313" key="3">
    <source>
        <dbReference type="Proteomes" id="UP000030960"/>
    </source>
</evidence>
<dbReference type="Proteomes" id="UP000030960">
    <property type="component" value="Unassembled WGS sequence"/>
</dbReference>
<keyword evidence="2" id="KW-0418">Kinase</keyword>
<name>A0A0B3RYA2_9RHOB</name>
<dbReference type="InterPro" id="IPR029068">
    <property type="entry name" value="Glyas_Bleomycin-R_OHBP_Dase"/>
</dbReference>
<reference evidence="2 3" key="1">
    <citation type="submission" date="2014-10" db="EMBL/GenBank/DDBJ databases">
        <title>Genome sequence of Ponticoccus sp. strain UMTAT08 isolated from clonal culture of toxic dinoflagellate Alexandrium tamiyavanichii.</title>
        <authorList>
            <person name="Gan H.Y."/>
            <person name="Muhd D.-D."/>
            <person name="Mohd Noor M.E."/>
            <person name="Yeong Y.S."/>
            <person name="Usup G."/>
        </authorList>
    </citation>
    <scope>NUCLEOTIDE SEQUENCE [LARGE SCALE GENOMIC DNA]</scope>
    <source>
        <strain evidence="2 3">UMTAT08</strain>
    </source>
</reference>
<feature type="domain" description="Glyoxalase-like" evidence="1">
    <location>
        <begin position="4"/>
        <end position="172"/>
    </location>
</feature>
<sequence>MMELDHIAVAGTDLAVAVACCEAALGVPMGPGGRHARYGTHNRLIGLAPRLYLEAIAIDPDAPPPPDARWFGLDDFSGPARLDKWICRVPDIDAAIAALPVAGRRVDLERDGLRWSMAVPEDGRLPFEGLFPALIQWHVPSPPGQSLPPSGLTLTCLTVAHPEAAALEALLAPHLQAPLVRFEPADSPRLSAEMTGPEGAIRL</sequence>
<evidence type="ECO:0000259" key="1">
    <source>
        <dbReference type="Pfam" id="PF13468"/>
    </source>
</evidence>
<evidence type="ECO:0000313" key="2">
    <source>
        <dbReference type="EMBL" id="KHQ51723.1"/>
    </source>
</evidence>
<dbReference type="Gene3D" id="3.10.180.10">
    <property type="entry name" value="2,3-Dihydroxybiphenyl 1,2-Dioxygenase, domain 1"/>
    <property type="match status" value="1"/>
</dbReference>